<dbReference type="InterPro" id="IPR003820">
    <property type="entry name" value="KdpC"/>
</dbReference>
<comment type="caution">
    <text evidence="13">The sequence shown here is derived from an EMBL/GenBank/DDBJ whole genome shotgun (WGS) entry which is preliminary data.</text>
</comment>
<dbReference type="STRING" id="262209.AWH69_11615"/>
<name>A0A176QBK5_9MICO</name>
<comment type="subcellular location">
    <subcellularLocation>
        <location evidence="11">Cell membrane</location>
        <topology evidence="11">Single-pass membrane protein</topology>
    </subcellularLocation>
</comment>
<evidence type="ECO:0000313" key="13">
    <source>
        <dbReference type="EMBL" id="OAB87024.1"/>
    </source>
</evidence>
<keyword evidence="10 11" id="KW-0472">Membrane</keyword>
<keyword evidence="1 11" id="KW-0813">Transport</keyword>
<evidence type="ECO:0000256" key="1">
    <source>
        <dbReference type="ARBA" id="ARBA00022448"/>
    </source>
</evidence>
<keyword evidence="4 11" id="KW-0812">Transmembrane</keyword>
<dbReference type="GO" id="GO:0008556">
    <property type="term" value="F:P-type potassium transmembrane transporter activity"/>
    <property type="evidence" value="ECO:0007669"/>
    <property type="project" value="InterPro"/>
</dbReference>
<keyword evidence="8 11" id="KW-1133">Transmembrane helix</keyword>
<evidence type="ECO:0000256" key="11">
    <source>
        <dbReference type="HAMAP-Rule" id="MF_00276"/>
    </source>
</evidence>
<dbReference type="GO" id="GO:0005524">
    <property type="term" value="F:ATP binding"/>
    <property type="evidence" value="ECO:0007669"/>
    <property type="project" value="UniProtKB-UniRule"/>
</dbReference>
<comment type="similarity">
    <text evidence="11">Belongs to the KdpC family.</text>
</comment>
<feature type="region of interest" description="Disordered" evidence="12">
    <location>
        <begin position="120"/>
        <end position="143"/>
    </location>
</feature>
<dbReference type="NCBIfam" id="NF001454">
    <property type="entry name" value="PRK00315.1"/>
    <property type="match status" value="1"/>
</dbReference>
<keyword evidence="3 11" id="KW-0633">Potassium transport</keyword>
<gene>
    <name evidence="11" type="primary">kdpC</name>
    <name evidence="13" type="ORF">AWH69_11615</name>
</gene>
<dbReference type="HAMAP" id="MF_00276">
    <property type="entry name" value="KdpC"/>
    <property type="match status" value="1"/>
</dbReference>
<keyword evidence="5 11" id="KW-0547">Nucleotide-binding</keyword>
<keyword evidence="7 11" id="KW-0630">Potassium</keyword>
<dbReference type="PANTHER" id="PTHR30042:SF2">
    <property type="entry name" value="POTASSIUM-TRANSPORTING ATPASE KDPC SUBUNIT"/>
    <property type="match status" value="1"/>
</dbReference>
<evidence type="ECO:0000256" key="8">
    <source>
        <dbReference type="ARBA" id="ARBA00022989"/>
    </source>
</evidence>
<protein>
    <recommendedName>
        <fullName evidence="11">Potassium-transporting ATPase KdpC subunit</fullName>
    </recommendedName>
    <alternativeName>
        <fullName evidence="11">ATP phosphohydrolase [potassium-transporting] C chain</fullName>
    </alternativeName>
    <alternativeName>
        <fullName evidence="11">Potassium-binding and translocating subunit C</fullName>
    </alternativeName>
    <alternativeName>
        <fullName evidence="11">Potassium-translocating ATPase C chain</fullName>
    </alternativeName>
</protein>
<evidence type="ECO:0000256" key="3">
    <source>
        <dbReference type="ARBA" id="ARBA00022538"/>
    </source>
</evidence>
<evidence type="ECO:0000256" key="10">
    <source>
        <dbReference type="ARBA" id="ARBA00023136"/>
    </source>
</evidence>
<evidence type="ECO:0000256" key="6">
    <source>
        <dbReference type="ARBA" id="ARBA00022840"/>
    </source>
</evidence>
<evidence type="ECO:0000256" key="12">
    <source>
        <dbReference type="SAM" id="MobiDB-lite"/>
    </source>
</evidence>
<evidence type="ECO:0000256" key="2">
    <source>
        <dbReference type="ARBA" id="ARBA00022475"/>
    </source>
</evidence>
<dbReference type="Proteomes" id="UP000076976">
    <property type="component" value="Unassembled WGS sequence"/>
</dbReference>
<evidence type="ECO:0000256" key="7">
    <source>
        <dbReference type="ARBA" id="ARBA00022958"/>
    </source>
</evidence>
<dbReference type="NCBIfam" id="TIGR00681">
    <property type="entry name" value="kdpC"/>
    <property type="match status" value="1"/>
</dbReference>
<keyword evidence="9 11" id="KW-0406">Ion transport</keyword>
<organism evidence="13 14">
    <name type="scientific">Janibacter melonis</name>
    <dbReference type="NCBI Taxonomy" id="262209"/>
    <lineage>
        <taxon>Bacteria</taxon>
        <taxon>Bacillati</taxon>
        <taxon>Actinomycetota</taxon>
        <taxon>Actinomycetes</taxon>
        <taxon>Micrococcales</taxon>
        <taxon>Intrasporangiaceae</taxon>
        <taxon>Janibacter</taxon>
    </lineage>
</organism>
<keyword evidence="2 11" id="KW-1003">Cell membrane</keyword>
<evidence type="ECO:0000256" key="5">
    <source>
        <dbReference type="ARBA" id="ARBA00022741"/>
    </source>
</evidence>
<keyword evidence="6 11" id="KW-0067">ATP-binding</keyword>
<evidence type="ECO:0000256" key="9">
    <source>
        <dbReference type="ARBA" id="ARBA00023065"/>
    </source>
</evidence>
<dbReference type="PANTHER" id="PTHR30042">
    <property type="entry name" value="POTASSIUM-TRANSPORTING ATPASE C CHAIN"/>
    <property type="match status" value="1"/>
</dbReference>
<comment type="function">
    <text evidence="11">Part of the high-affinity ATP-driven potassium transport (or Kdp) system, which catalyzes the hydrolysis of ATP coupled with the electrogenic transport of potassium into the cytoplasm. This subunit acts as a catalytic chaperone that increases the ATP-binding affinity of the ATP-hydrolyzing subunit KdpB by the formation of a transient KdpB/KdpC/ATP ternary complex.</text>
</comment>
<dbReference type="GO" id="GO:0005886">
    <property type="term" value="C:plasma membrane"/>
    <property type="evidence" value="ECO:0007669"/>
    <property type="project" value="UniProtKB-SubCell"/>
</dbReference>
<comment type="subunit">
    <text evidence="11">The system is composed of three essential subunits: KdpA, KdpB and KdpC.</text>
</comment>
<feature type="region of interest" description="Disordered" evidence="12">
    <location>
        <begin position="87"/>
        <end position="106"/>
    </location>
</feature>
<keyword evidence="14" id="KW-1185">Reference proteome</keyword>
<dbReference type="EMBL" id="LQZG01000003">
    <property type="protein sequence ID" value="OAB87024.1"/>
    <property type="molecule type" value="Genomic_DNA"/>
</dbReference>
<dbReference type="PIRSF" id="PIRSF001296">
    <property type="entry name" value="K_ATPase_KdpC"/>
    <property type="match status" value="1"/>
</dbReference>
<dbReference type="Pfam" id="PF02669">
    <property type="entry name" value="KdpC"/>
    <property type="match status" value="1"/>
</dbReference>
<dbReference type="AlphaFoldDB" id="A0A176QBK5"/>
<proteinExistence type="inferred from homology"/>
<sequence length="204" mass="21123">MPLLARGTARTLWVATRALLLLTLVLGLGYTGAVTAAAQLVVPGRADGSLVHDRDGRVVGSSLLGQSFTDAAGAALPGYFQSRPSAAGDGYDGRASGGSNLGPEDPGLVAAIRERRAEVAEREGVSPSAVPADGVTASASGLDPHISPRYAQIQVPRVARERGLPQAEVRRLVAEHTRGRDLGYLGDPAVDVLALNLSLDELEE</sequence>
<evidence type="ECO:0000313" key="14">
    <source>
        <dbReference type="Proteomes" id="UP000076976"/>
    </source>
</evidence>
<reference evidence="13 14" key="1">
    <citation type="submission" date="2016-01" db="EMBL/GenBank/DDBJ databases">
        <title>Janibacter melonis strain CD11_4 genome sequencing and assembly.</title>
        <authorList>
            <person name="Nair G.R."/>
            <person name="Kaur G."/>
            <person name="Chander A.M."/>
            <person name="Mayilraj S."/>
        </authorList>
    </citation>
    <scope>NUCLEOTIDE SEQUENCE [LARGE SCALE GENOMIC DNA]</scope>
    <source>
        <strain evidence="13 14">CD11-4</strain>
    </source>
</reference>
<dbReference type="RefSeq" id="WP_068275678.1">
    <property type="nucleotide sequence ID" value="NZ_LQZG01000003.1"/>
</dbReference>
<accession>A0A176QBK5</accession>
<evidence type="ECO:0000256" key="4">
    <source>
        <dbReference type="ARBA" id="ARBA00022692"/>
    </source>
</evidence>